<dbReference type="InterPro" id="IPR013321">
    <property type="entry name" value="Arc_rbn_hlx_hlx"/>
</dbReference>
<accession>A0A348G464</accession>
<evidence type="ECO:0000256" key="1">
    <source>
        <dbReference type="SAM" id="MobiDB-lite"/>
    </source>
</evidence>
<dbReference type="Gene3D" id="1.10.1220.10">
    <property type="entry name" value="Met repressor-like"/>
    <property type="match status" value="1"/>
</dbReference>
<evidence type="ECO:0000313" key="2">
    <source>
        <dbReference type="EMBL" id="BBF94347.1"/>
    </source>
</evidence>
<reference evidence="2 3" key="1">
    <citation type="submission" date="2018-08" db="EMBL/GenBank/DDBJ databases">
        <title>Complete genome sequencing of Blastochloris tepida GI.</title>
        <authorList>
            <person name="Tsukatani Y."/>
            <person name="Mori H."/>
        </authorList>
    </citation>
    <scope>NUCLEOTIDE SEQUENCE [LARGE SCALE GENOMIC DNA]</scope>
    <source>
        <strain evidence="2 3">GI</strain>
    </source>
</reference>
<dbReference type="EMBL" id="AP018907">
    <property type="protein sequence ID" value="BBF94347.1"/>
    <property type="molecule type" value="Genomic_DNA"/>
</dbReference>
<keyword evidence="3" id="KW-1185">Reference proteome</keyword>
<protein>
    <recommendedName>
        <fullName evidence="4">Ribbon-helix-helix protein CopG domain-containing protein</fullName>
    </recommendedName>
</protein>
<sequence length="70" mass="7733">MTEKAKSGAPKKDEKAPTRAEPRVPGKRQFLAYLDPATVKAVKIAAIERETSASAIAEIALREWLERNVK</sequence>
<dbReference type="AlphaFoldDB" id="A0A348G464"/>
<dbReference type="GO" id="GO:0006355">
    <property type="term" value="P:regulation of DNA-templated transcription"/>
    <property type="evidence" value="ECO:0007669"/>
    <property type="project" value="InterPro"/>
</dbReference>
<organism evidence="2 3">
    <name type="scientific">Blastochloris tepida</name>
    <dbReference type="NCBI Taxonomy" id="2233851"/>
    <lineage>
        <taxon>Bacteria</taxon>
        <taxon>Pseudomonadati</taxon>
        <taxon>Pseudomonadota</taxon>
        <taxon>Alphaproteobacteria</taxon>
        <taxon>Hyphomicrobiales</taxon>
        <taxon>Blastochloridaceae</taxon>
        <taxon>Blastochloris</taxon>
    </lineage>
</organism>
<evidence type="ECO:0008006" key="4">
    <source>
        <dbReference type="Google" id="ProtNLM"/>
    </source>
</evidence>
<proteinExistence type="predicted"/>
<dbReference type="Proteomes" id="UP000266934">
    <property type="component" value="Chromosome"/>
</dbReference>
<dbReference type="RefSeq" id="WP_174769550.1">
    <property type="nucleotide sequence ID" value="NZ_AP018907.1"/>
</dbReference>
<name>A0A348G464_9HYPH</name>
<feature type="region of interest" description="Disordered" evidence="1">
    <location>
        <begin position="1"/>
        <end position="24"/>
    </location>
</feature>
<evidence type="ECO:0000313" key="3">
    <source>
        <dbReference type="Proteomes" id="UP000266934"/>
    </source>
</evidence>
<dbReference type="KEGG" id="blag:BLTE_30320"/>
<gene>
    <name evidence="2" type="ORF">BLTE_30320</name>
</gene>